<dbReference type="CDD" id="cd00165">
    <property type="entry name" value="S4"/>
    <property type="match status" value="1"/>
</dbReference>
<dbReference type="InterPro" id="IPR002942">
    <property type="entry name" value="S4_RNA-bd"/>
</dbReference>
<feature type="compositionally biased region" description="Basic and acidic residues" evidence="2">
    <location>
        <begin position="127"/>
        <end position="138"/>
    </location>
</feature>
<feature type="region of interest" description="Disordered" evidence="2">
    <location>
        <begin position="93"/>
        <end position="138"/>
    </location>
</feature>
<evidence type="ECO:0000259" key="3">
    <source>
        <dbReference type="SMART" id="SM00363"/>
    </source>
</evidence>
<dbReference type="Gene3D" id="3.10.290.10">
    <property type="entry name" value="RNA-binding S4 domain"/>
    <property type="match status" value="1"/>
</dbReference>
<feature type="domain" description="RNA-binding S4" evidence="3">
    <location>
        <begin position="22"/>
        <end position="85"/>
    </location>
</feature>
<dbReference type="OrthoDB" id="9797176at2"/>
<dbReference type="EMBL" id="CP029353">
    <property type="protein sequence ID" value="AWK87813.1"/>
    <property type="molecule type" value="Genomic_DNA"/>
</dbReference>
<dbReference type="KEGG" id="azz:DEW08_17900"/>
<dbReference type="GO" id="GO:0003723">
    <property type="term" value="F:RNA binding"/>
    <property type="evidence" value="ECO:0007669"/>
    <property type="project" value="UniProtKB-KW"/>
</dbReference>
<organism evidence="4 5">
    <name type="scientific">Azospirillum thermophilum</name>
    <dbReference type="NCBI Taxonomy" id="2202148"/>
    <lineage>
        <taxon>Bacteria</taxon>
        <taxon>Pseudomonadati</taxon>
        <taxon>Pseudomonadota</taxon>
        <taxon>Alphaproteobacteria</taxon>
        <taxon>Rhodospirillales</taxon>
        <taxon>Azospirillaceae</taxon>
        <taxon>Azospirillum</taxon>
    </lineage>
</organism>
<dbReference type="Proteomes" id="UP000245629">
    <property type="component" value="Chromosome 2"/>
</dbReference>
<dbReference type="RefSeq" id="WP_109329359.1">
    <property type="nucleotide sequence ID" value="NZ_CP029353.1"/>
</dbReference>
<name>A0A2S2CTG0_9PROT</name>
<dbReference type="AlphaFoldDB" id="A0A2S2CTG0"/>
<reference evidence="5" key="1">
    <citation type="submission" date="2018-05" db="EMBL/GenBank/DDBJ databases">
        <title>Azospirillum thermophila sp. nov., a novel isolated from hot spring.</title>
        <authorList>
            <person name="Zhao Z."/>
        </authorList>
    </citation>
    <scope>NUCLEOTIDE SEQUENCE [LARGE SCALE GENOMIC DNA]</scope>
    <source>
        <strain evidence="5">CFH 70021</strain>
    </source>
</reference>
<dbReference type="SMART" id="SM00363">
    <property type="entry name" value="S4"/>
    <property type="match status" value="1"/>
</dbReference>
<sequence length="138" mass="15053">MTEPDDDLDEGLSAAEAASGRLRADKWLWFARFFKTRSLAARLCNGGGLRISGTVATKASAAVKPGDVLTFAQGRHIRVIKVRALGTRRGPAPEAQALYEDLSPPVKEEAIGDPYRPPGAGRPTKRERRELDRLQGEE</sequence>
<dbReference type="SUPFAM" id="SSF55174">
    <property type="entry name" value="Alpha-L RNA-binding motif"/>
    <property type="match status" value="1"/>
</dbReference>
<evidence type="ECO:0000256" key="1">
    <source>
        <dbReference type="PROSITE-ProRule" id="PRU00182"/>
    </source>
</evidence>
<proteinExistence type="predicted"/>
<protein>
    <submittedName>
        <fullName evidence="4">RNA-binding protein S4</fullName>
    </submittedName>
</protein>
<evidence type="ECO:0000256" key="2">
    <source>
        <dbReference type="SAM" id="MobiDB-lite"/>
    </source>
</evidence>
<dbReference type="Pfam" id="PF01479">
    <property type="entry name" value="S4"/>
    <property type="match status" value="1"/>
</dbReference>
<evidence type="ECO:0000313" key="4">
    <source>
        <dbReference type="EMBL" id="AWK87813.1"/>
    </source>
</evidence>
<gene>
    <name evidence="4" type="ORF">DEW08_17900</name>
</gene>
<keyword evidence="1" id="KW-0694">RNA-binding</keyword>
<evidence type="ECO:0000313" key="5">
    <source>
        <dbReference type="Proteomes" id="UP000245629"/>
    </source>
</evidence>
<keyword evidence="5" id="KW-1185">Reference proteome</keyword>
<dbReference type="PROSITE" id="PS50889">
    <property type="entry name" value="S4"/>
    <property type="match status" value="1"/>
</dbReference>
<dbReference type="InterPro" id="IPR036986">
    <property type="entry name" value="S4_RNA-bd_sf"/>
</dbReference>
<accession>A0A2S2CTG0</accession>